<evidence type="ECO:0000256" key="2">
    <source>
        <dbReference type="ARBA" id="ARBA00022448"/>
    </source>
</evidence>
<keyword evidence="11" id="KW-0675">Receptor</keyword>
<dbReference type="InterPro" id="IPR036942">
    <property type="entry name" value="Beta-barrel_TonB_sf"/>
</dbReference>
<dbReference type="NCBIfam" id="TIGR04057">
    <property type="entry name" value="SusC_RagA_signa"/>
    <property type="match status" value="1"/>
</dbReference>
<dbReference type="GO" id="GO:0015344">
    <property type="term" value="F:siderophore uptake transmembrane transporter activity"/>
    <property type="evidence" value="ECO:0007669"/>
    <property type="project" value="TreeGrafter"/>
</dbReference>
<dbReference type="InterPro" id="IPR039426">
    <property type="entry name" value="TonB-dep_rcpt-like"/>
</dbReference>
<evidence type="ECO:0000259" key="10">
    <source>
        <dbReference type="Pfam" id="PF07715"/>
    </source>
</evidence>
<dbReference type="SUPFAM" id="SSF49464">
    <property type="entry name" value="Carboxypeptidase regulatory domain-like"/>
    <property type="match status" value="1"/>
</dbReference>
<organism evidence="11 12">
    <name type="scientific">Xylanibacter ruminicola</name>
    <name type="common">Prevotella ruminicola</name>
    <dbReference type="NCBI Taxonomy" id="839"/>
    <lineage>
        <taxon>Bacteria</taxon>
        <taxon>Pseudomonadati</taxon>
        <taxon>Bacteroidota</taxon>
        <taxon>Bacteroidia</taxon>
        <taxon>Bacteroidales</taxon>
        <taxon>Prevotellaceae</taxon>
        <taxon>Xylanibacter</taxon>
    </lineage>
</organism>
<dbReference type="PROSITE" id="PS52016">
    <property type="entry name" value="TONB_DEPENDENT_REC_3"/>
    <property type="match status" value="1"/>
</dbReference>
<feature type="signal peptide" evidence="9">
    <location>
        <begin position="1"/>
        <end position="20"/>
    </location>
</feature>
<keyword evidence="3 8" id="KW-1134">Transmembrane beta strand</keyword>
<dbReference type="GO" id="GO:0044718">
    <property type="term" value="P:siderophore transmembrane transport"/>
    <property type="evidence" value="ECO:0007669"/>
    <property type="project" value="TreeGrafter"/>
</dbReference>
<evidence type="ECO:0000256" key="3">
    <source>
        <dbReference type="ARBA" id="ARBA00022452"/>
    </source>
</evidence>
<comment type="caution">
    <text evidence="11">The sequence shown here is derived from an EMBL/GenBank/DDBJ whole genome shotgun (WGS) entry which is preliminary data.</text>
</comment>
<comment type="similarity">
    <text evidence="8">Belongs to the TonB-dependent receptor family.</text>
</comment>
<dbReference type="InterPro" id="IPR008969">
    <property type="entry name" value="CarboxyPept-like_regulatory"/>
</dbReference>
<dbReference type="GO" id="GO:0009279">
    <property type="term" value="C:cell outer membrane"/>
    <property type="evidence" value="ECO:0007669"/>
    <property type="project" value="UniProtKB-SubCell"/>
</dbReference>
<evidence type="ECO:0000313" key="12">
    <source>
        <dbReference type="Proteomes" id="UP000763088"/>
    </source>
</evidence>
<gene>
    <name evidence="11" type="ORF">E7102_11320</name>
</gene>
<accession>A0A928GHF4</accession>
<evidence type="ECO:0000256" key="5">
    <source>
        <dbReference type="ARBA" id="ARBA00022729"/>
    </source>
</evidence>
<evidence type="ECO:0000256" key="8">
    <source>
        <dbReference type="PROSITE-ProRule" id="PRU01360"/>
    </source>
</evidence>
<dbReference type="SUPFAM" id="SSF56935">
    <property type="entry name" value="Porins"/>
    <property type="match status" value="1"/>
</dbReference>
<dbReference type="Pfam" id="PF07715">
    <property type="entry name" value="Plug"/>
    <property type="match status" value="1"/>
</dbReference>
<keyword evidence="6 8" id="KW-0472">Membrane</keyword>
<dbReference type="Gene3D" id="2.40.170.20">
    <property type="entry name" value="TonB-dependent receptor, beta-barrel domain"/>
    <property type="match status" value="1"/>
</dbReference>
<feature type="chain" id="PRO_5037702399" evidence="9">
    <location>
        <begin position="21"/>
        <end position="1090"/>
    </location>
</feature>
<evidence type="ECO:0000256" key="7">
    <source>
        <dbReference type="ARBA" id="ARBA00023237"/>
    </source>
</evidence>
<keyword evidence="4 8" id="KW-0812">Transmembrane</keyword>
<evidence type="ECO:0000256" key="9">
    <source>
        <dbReference type="SAM" id="SignalP"/>
    </source>
</evidence>
<evidence type="ECO:0000256" key="4">
    <source>
        <dbReference type="ARBA" id="ARBA00022692"/>
    </source>
</evidence>
<dbReference type="InterPro" id="IPR037066">
    <property type="entry name" value="Plug_dom_sf"/>
</dbReference>
<dbReference type="InterPro" id="IPR023996">
    <property type="entry name" value="TonB-dep_OMP_SusC/RagA"/>
</dbReference>
<sequence>MKKLSMMLAGLFLSVGISLAQTKVTGTVVSYEDNEPIIGATIQVVGNAGIGTITDYDGNFTLDVPEGMKTLRITYVGMEPLEVAVSTKTLKIQLRSDVHTLDEVVVVAYGTQKKTSLTGSIQEVKSEAIELRPTSSVASALEGTVTGVRVNSSVGAPGQDPSIRIRGVGTVNGNTNPLYILDGVPYSGNISDLNPQDIESMSVLKDAASAALYGNRASNGVILITTKKGKQGKLNVNLDIKQGTYSRGIAEYDRLGAREWMEAQWMNMKNNQMTAGASAAAAAAYASEHLIEDRVQLNIFNKADNALFDANGKMVSDAQMLGTYGEDLDWYDQTIRSGYRQEYNFNANGANEKSDYLISLGYLDEQGYLKTSGFNRLSARLSTNINPTPWLKAGLNINATHQNFDSSYGTGNTNNNPFNYCRKISPIYPVHTHDVNTGEYLLDKQGYRQYDSGSYTDANGQVVVTRNQYNDHHVIWENELNQDKTIRNTVNGIAYANILLPYNFTFTLKGNLNLRNNEESIYESSVIGDGKGNNGRGRRRDYRYKNYAFQQQLHWNHEYGVHSIDALLAHENYDYTVNELYVTKNIEIEPGLNNLINFAEPVTSQDYSETYHTESYLGRVRYGYDSRYNIEFSFRRDGSSRFSKKARWGNFWSTGASWVISNEKWMKKYDWVNFLKLRADYGEVGNDSGSGLYGYMALYNPTINDRKGAFYNAQLPNEDLKWETGQSWGVALEGRLFNKLNFSFEYFDKRNKDLIFDVYNPLSAGATSTTVAESVITKNLGTISNHGIELSADMDVLKTKDWKINVGASFTVEKNKIVKLPEQNKGGIIDGTKKIVEGMDRYQFYTYTWEGINTKNGFSLYKFNNDDYFFTLDGTTYGNAAGKEIKGNDLNALVVIDGVPYSYLTTYGKREFHGSALPSCFGSFNFSVSYKDFTLFTLFTYQLGGKIMDSNYQTLMSSSGTPTSLHKDVLKGWTSDQATDYDAIDRNGVPMLSDVPTIVKGMEADLNTTSSRWLTSASYLILKNVNLSYRLPKDLVRKAGLENVMLTLTCENLYTLTARKGMSPQMSFNGTQSAAFVTPRVFSAGVNIKF</sequence>
<dbReference type="PANTHER" id="PTHR30069">
    <property type="entry name" value="TONB-DEPENDENT OUTER MEMBRANE RECEPTOR"/>
    <property type="match status" value="1"/>
</dbReference>
<protein>
    <submittedName>
        <fullName evidence="11">TonB-dependent receptor</fullName>
    </submittedName>
</protein>
<comment type="subcellular location">
    <subcellularLocation>
        <location evidence="1 8">Cell outer membrane</location>
        <topology evidence="1 8">Multi-pass membrane protein</topology>
    </subcellularLocation>
</comment>
<keyword evidence="2 8" id="KW-0813">Transport</keyword>
<dbReference type="Proteomes" id="UP000763088">
    <property type="component" value="Unassembled WGS sequence"/>
</dbReference>
<dbReference type="Gene3D" id="2.170.130.10">
    <property type="entry name" value="TonB-dependent receptor, plug domain"/>
    <property type="match status" value="1"/>
</dbReference>
<dbReference type="Gene3D" id="2.60.40.1120">
    <property type="entry name" value="Carboxypeptidase-like, regulatory domain"/>
    <property type="match status" value="1"/>
</dbReference>
<dbReference type="PANTHER" id="PTHR30069:SF29">
    <property type="entry name" value="HEMOGLOBIN AND HEMOGLOBIN-HAPTOGLOBIN-BINDING PROTEIN 1-RELATED"/>
    <property type="match status" value="1"/>
</dbReference>
<reference evidence="11" key="1">
    <citation type="submission" date="2019-04" db="EMBL/GenBank/DDBJ databases">
        <title>Evolution of Biomass-Degrading Anaerobic Consortia Revealed by Metagenomics.</title>
        <authorList>
            <person name="Peng X."/>
        </authorList>
    </citation>
    <scope>NUCLEOTIDE SEQUENCE</scope>
    <source>
        <strain evidence="11">SIG141</strain>
    </source>
</reference>
<dbReference type="InterPro" id="IPR012910">
    <property type="entry name" value="Plug_dom"/>
</dbReference>
<dbReference type="FunFam" id="2.170.130.10:FF:000008">
    <property type="entry name" value="SusC/RagA family TonB-linked outer membrane protein"/>
    <property type="match status" value="1"/>
</dbReference>
<evidence type="ECO:0000256" key="1">
    <source>
        <dbReference type="ARBA" id="ARBA00004571"/>
    </source>
</evidence>
<dbReference type="InterPro" id="IPR023997">
    <property type="entry name" value="TonB-dep_OMP_SusC/RagA_CS"/>
</dbReference>
<proteinExistence type="inferred from homology"/>
<dbReference type="EMBL" id="SUYD01000014">
    <property type="protein sequence ID" value="MBE6267032.1"/>
    <property type="molecule type" value="Genomic_DNA"/>
</dbReference>
<dbReference type="AlphaFoldDB" id="A0A928GHF4"/>
<evidence type="ECO:0000256" key="6">
    <source>
        <dbReference type="ARBA" id="ARBA00023136"/>
    </source>
</evidence>
<dbReference type="NCBIfam" id="TIGR04056">
    <property type="entry name" value="OMP_RagA_SusC"/>
    <property type="match status" value="1"/>
</dbReference>
<name>A0A928GHF4_XYLRU</name>
<evidence type="ECO:0000313" key="11">
    <source>
        <dbReference type="EMBL" id="MBE6267032.1"/>
    </source>
</evidence>
<feature type="domain" description="TonB-dependent receptor plug" evidence="10">
    <location>
        <begin position="114"/>
        <end position="221"/>
    </location>
</feature>
<keyword evidence="7 8" id="KW-0998">Cell outer membrane</keyword>
<dbReference type="Pfam" id="PF13715">
    <property type="entry name" value="CarbopepD_reg_2"/>
    <property type="match status" value="1"/>
</dbReference>
<keyword evidence="5 9" id="KW-0732">Signal</keyword>